<keyword evidence="1" id="KW-0472">Membrane</keyword>
<gene>
    <name evidence="2" type="ORF">CONE_0213</name>
</gene>
<evidence type="ECO:0000256" key="1">
    <source>
        <dbReference type="SAM" id="Phobius"/>
    </source>
</evidence>
<keyword evidence="3" id="KW-1185">Reference proteome</keyword>
<dbReference type="OrthoDB" id="9934972at2"/>
<proteinExistence type="predicted"/>
<keyword evidence="1" id="KW-1133">Transmembrane helix</keyword>
<evidence type="ECO:0000313" key="2">
    <source>
        <dbReference type="EMBL" id="AGF48042.1"/>
    </source>
</evidence>
<evidence type="ECO:0000313" key="3">
    <source>
        <dbReference type="Proteomes" id="UP000011541"/>
    </source>
</evidence>
<dbReference type="KEGG" id="kon:CONE_0213"/>
<protein>
    <submittedName>
        <fullName evidence="2">Uncharacterized protein</fullName>
    </submittedName>
</protein>
<reference evidence="2 3" key="1">
    <citation type="journal article" date="2013" name="Genome Biol. Evol.">
        <title>Genome evolution and phylogenomic analysis of candidatus kinetoplastibacterium, the betaproteobacterial endosymbionts of strigomonas and angomonas.</title>
        <authorList>
            <person name="Alves J.M."/>
            <person name="Serrano M.G."/>
            <person name="Maia da Silva F."/>
            <person name="Voegtly L.J."/>
            <person name="Matveyev A.V."/>
            <person name="Teixeira M.M."/>
            <person name="Camargo E.P."/>
            <person name="Buck G.A."/>
        </authorList>
    </citation>
    <scope>NUCLEOTIDE SEQUENCE [LARGE SCALE GENOMIC DNA]</scope>
    <source>
        <strain evidence="2 3">TCC290E</strain>
    </source>
</reference>
<dbReference type="EMBL" id="CP003805">
    <property type="protein sequence ID" value="AGF48042.1"/>
    <property type="molecule type" value="Genomic_DNA"/>
</dbReference>
<dbReference type="HOGENOM" id="CLU_1999744_0_0_4"/>
<name>M1LR23_9PROT</name>
<organism evidence="2 3">
    <name type="scientific">Candidatus Kinetoplastidibacterium stringomonadis TCC290E</name>
    <dbReference type="NCBI Taxonomy" id="1208920"/>
    <lineage>
        <taxon>Bacteria</taxon>
        <taxon>Pseudomonadati</taxon>
        <taxon>Pseudomonadota</taxon>
        <taxon>Betaproteobacteria</taxon>
        <taxon>Candidatus Kinetoplastidibacterium</taxon>
    </lineage>
</organism>
<dbReference type="RefSeq" id="WP_015396730.1">
    <property type="nucleotide sequence ID" value="NC_020299.1"/>
</dbReference>
<sequence length="124" mass="14596">MSKIKKVILLFILISMVLMFIKFLDIWLTNNNPLSMEIYNKECGIMRLNADGKQHIAQPPQPNSNKFIEKYISEKDSVKKTKTPLIMNHYKKEILPVDQDKIEKNKRIIFDEMSKNIKTIDLTK</sequence>
<keyword evidence="1" id="KW-0812">Transmembrane</keyword>
<accession>M1LR23</accession>
<dbReference type="Proteomes" id="UP000011541">
    <property type="component" value="Chromosome"/>
</dbReference>
<dbReference type="AlphaFoldDB" id="M1LR23"/>
<dbReference type="PATRIC" id="fig|1208920.3.peg.10"/>
<feature type="transmembrane region" description="Helical" evidence="1">
    <location>
        <begin position="7"/>
        <end position="28"/>
    </location>
</feature>
<dbReference type="STRING" id="1208920.CONE_0213"/>